<evidence type="ECO:0000313" key="1">
    <source>
        <dbReference type="EMBL" id="MBU3850111.1"/>
    </source>
</evidence>
<dbReference type="Proteomes" id="UP000823914">
    <property type="component" value="Unassembled WGS sequence"/>
</dbReference>
<organism evidence="1 2">
    <name type="scientific">Candidatus Treponema excrementipullorum</name>
    <dbReference type="NCBI Taxonomy" id="2838768"/>
    <lineage>
        <taxon>Bacteria</taxon>
        <taxon>Pseudomonadati</taxon>
        <taxon>Spirochaetota</taxon>
        <taxon>Spirochaetia</taxon>
        <taxon>Spirochaetales</taxon>
        <taxon>Treponemataceae</taxon>
        <taxon>Treponema</taxon>
    </lineage>
</organism>
<accession>A0A9E2NYV9</accession>
<dbReference type="Gene3D" id="1.25.40.10">
    <property type="entry name" value="Tetratricopeptide repeat domain"/>
    <property type="match status" value="1"/>
</dbReference>
<dbReference type="AlphaFoldDB" id="A0A9E2NYV9"/>
<evidence type="ECO:0000313" key="2">
    <source>
        <dbReference type="Proteomes" id="UP000823914"/>
    </source>
</evidence>
<protein>
    <submittedName>
        <fullName evidence="1">Tetratricopeptide repeat protein</fullName>
    </submittedName>
</protein>
<dbReference type="EMBL" id="JAHLFV010000145">
    <property type="protein sequence ID" value="MBU3850111.1"/>
    <property type="molecule type" value="Genomic_DNA"/>
</dbReference>
<dbReference type="SUPFAM" id="SSF48452">
    <property type="entry name" value="TPR-like"/>
    <property type="match status" value="1"/>
</dbReference>
<dbReference type="InterPro" id="IPR011990">
    <property type="entry name" value="TPR-like_helical_dom_sf"/>
</dbReference>
<proteinExistence type="predicted"/>
<comment type="caution">
    <text evidence="1">The sequence shown here is derived from an EMBL/GenBank/DDBJ whole genome shotgun (WGS) entry which is preliminary data.</text>
</comment>
<sequence>MSTQSNNLLQQAYELLQQGKADMAKPLLEDALIGDLENKEILFAIRCANYWGSALFSVEGIVSPFEKGEKIIDCWKKFVTDIVGGESSLYEKSMYSVRKGVFSIALELYKQTLTDHYQLQRAESYRKVAFCYKQLGFYEQALSFLAEANAILENLTKREDIASILAEMADCYSLCGQDNYAKVLFREAFFLDPGNIELVFLDSELIVSLLKLVSEKGYPEVVMREWIPVYGVLYGVFNVKRQLRPVEFSTLRRDIVNLENEIQVSQDDKRALLVPRLINKYFWQIDHYVATNDDREKIQETLRKIKLLDEEVYRKYTM</sequence>
<reference evidence="1" key="2">
    <citation type="submission" date="2021-04" db="EMBL/GenBank/DDBJ databases">
        <authorList>
            <person name="Gilroy R."/>
        </authorList>
    </citation>
    <scope>NUCLEOTIDE SEQUENCE</scope>
    <source>
        <strain evidence="1">Gambia15-2214</strain>
    </source>
</reference>
<reference evidence="1" key="1">
    <citation type="journal article" date="2021" name="PeerJ">
        <title>Extensive microbial diversity within the chicken gut microbiome revealed by metagenomics and culture.</title>
        <authorList>
            <person name="Gilroy R."/>
            <person name="Ravi A."/>
            <person name="Getino M."/>
            <person name="Pursley I."/>
            <person name="Horton D.L."/>
            <person name="Alikhan N.F."/>
            <person name="Baker D."/>
            <person name="Gharbi K."/>
            <person name="Hall N."/>
            <person name="Watson M."/>
            <person name="Adriaenssens E.M."/>
            <person name="Foster-Nyarko E."/>
            <person name="Jarju S."/>
            <person name="Secka A."/>
            <person name="Antonio M."/>
            <person name="Oren A."/>
            <person name="Chaudhuri R.R."/>
            <person name="La Ragione R."/>
            <person name="Hildebrand F."/>
            <person name="Pallen M.J."/>
        </authorList>
    </citation>
    <scope>NUCLEOTIDE SEQUENCE</scope>
    <source>
        <strain evidence="1">Gambia15-2214</strain>
    </source>
</reference>
<gene>
    <name evidence="1" type="ORF">IAA16_06055</name>
</gene>
<name>A0A9E2NYV9_9SPIR</name>